<dbReference type="Proteomes" id="UP000054843">
    <property type="component" value="Unassembled WGS sequence"/>
</dbReference>
<accession>A0A0V1N142</accession>
<dbReference type="OrthoDB" id="10572724at2759"/>
<keyword evidence="2" id="KW-1185">Reference proteome</keyword>
<reference evidence="1 2" key="1">
    <citation type="submission" date="2015-01" db="EMBL/GenBank/DDBJ databases">
        <title>Evolution of Trichinella species and genotypes.</title>
        <authorList>
            <person name="Korhonen P.K."/>
            <person name="Edoardo P."/>
            <person name="Giuseppe L.R."/>
            <person name="Gasser R.B."/>
        </authorList>
    </citation>
    <scope>NUCLEOTIDE SEQUENCE [LARGE SCALE GENOMIC DNA]</scope>
    <source>
        <strain evidence="1">ISS1980</strain>
    </source>
</reference>
<comment type="caution">
    <text evidence="1">The sequence shown here is derived from an EMBL/GenBank/DDBJ whole genome shotgun (WGS) entry which is preliminary data.</text>
</comment>
<dbReference type="AlphaFoldDB" id="A0A0V1N142"/>
<name>A0A0V1N142_9BILA</name>
<dbReference type="EMBL" id="JYDO01000017">
    <property type="protein sequence ID" value="KRZ77716.1"/>
    <property type="molecule type" value="Genomic_DNA"/>
</dbReference>
<sequence>MVDHSPFFYVTVTCDFQLCKTVKEVPHWKCIPESCTQRKFSQDVSYVRVSLTVEMGIATLINNMMVTILASQAAEDMPIL</sequence>
<proteinExistence type="predicted"/>
<gene>
    <name evidence="1" type="ORF">T10_6585</name>
</gene>
<protein>
    <submittedName>
        <fullName evidence="1">Uncharacterized protein</fullName>
    </submittedName>
</protein>
<evidence type="ECO:0000313" key="2">
    <source>
        <dbReference type="Proteomes" id="UP000054843"/>
    </source>
</evidence>
<evidence type="ECO:0000313" key="1">
    <source>
        <dbReference type="EMBL" id="KRZ77716.1"/>
    </source>
</evidence>
<organism evidence="1 2">
    <name type="scientific">Trichinella papuae</name>
    <dbReference type="NCBI Taxonomy" id="268474"/>
    <lineage>
        <taxon>Eukaryota</taxon>
        <taxon>Metazoa</taxon>
        <taxon>Ecdysozoa</taxon>
        <taxon>Nematoda</taxon>
        <taxon>Enoplea</taxon>
        <taxon>Dorylaimia</taxon>
        <taxon>Trichinellida</taxon>
        <taxon>Trichinellidae</taxon>
        <taxon>Trichinella</taxon>
    </lineage>
</organism>